<proteinExistence type="inferred from homology"/>
<dbReference type="InterPro" id="IPR036852">
    <property type="entry name" value="Peptidase_S8/S53_dom_sf"/>
</dbReference>
<evidence type="ECO:0000256" key="3">
    <source>
        <dbReference type="ARBA" id="ARBA00022801"/>
    </source>
</evidence>
<dbReference type="PROSITE" id="PS51892">
    <property type="entry name" value="SUBTILASE"/>
    <property type="match status" value="1"/>
</dbReference>
<dbReference type="PROSITE" id="PS51257">
    <property type="entry name" value="PROKAR_LIPOPROTEIN"/>
    <property type="match status" value="1"/>
</dbReference>
<dbReference type="PROSITE" id="PS00138">
    <property type="entry name" value="SUBTILASE_SER"/>
    <property type="match status" value="1"/>
</dbReference>
<evidence type="ECO:0000313" key="8">
    <source>
        <dbReference type="EMBL" id="MFC5544570.1"/>
    </source>
</evidence>
<dbReference type="InterPro" id="IPR022398">
    <property type="entry name" value="Peptidase_S8_His-AS"/>
</dbReference>
<accession>A0ABW0RM01</accession>
<keyword evidence="3 5" id="KW-0378">Hydrolase</keyword>
<sequence length="911" mass="95364">MVVRDVLGGSVLVSVLALSGCGGGGGGDSTADDGNGTTTPQTVVAGSIGIEANTRVDQDTSDFLSFSSDPSIDSPLNSDAERQLLPSSVVLGGYVSADSGARAVGNPYDDYAMDSVDRYSIALAPGDTVRVQTFDLATTHQVRVVLRDPSTGAEISSDSTDPTTDPSNPALPKLLASITLPSDGSYTSGNYSVDIETDVNDAGPVRYVLTKMPFSQSLTLSFDWPRFEFVPSEAIVSMQTSGAQGVAALSALDASNARQLDDHHWLVQMSPRQFSGTVERQDATLNWVSALRKKSGIDRVTPNYVMHSQAVGSPQTAVNEPLYKEQWHYGLINVPASWQLAPNGASSVKVAVLDTGVFKSPSAWHPELSGNLLVLPGSDFVSEPYDNDDVNTAIFGSLGPDDIPADPGNAVGSNVFHGTHVAGTIAGDGNNDEGGTGIAFNASLIPVRVLGEGGSGSLKDLYRALDWVASNSGADIVNLSLGGLPYDQELEAKLANLKANNIIVVAAAGNDRSNVPTYPGASRSVFGVSAVDAAGNLASYSNYGDRIDLAGPGGDGSRDANFDGKADLVLSSSAILGDGGYFEPAYIGLQGTSMAAPHVSGVFALMKEAKPNLDVVNDLESWLMAGRLTNGSAGSKTPEFGYGLIDAGKAVATALENPSITVLSPTPYYVSLNSERISEIVTLNPVGASSSVTGLTVGSYPNWLSVSVNNSGANPELTFALTNPQNLDPNVPLQASVSVSYTTDQQRTLDIPVSAQVVTDEQQRNAGVHFVLLVDTTPDAKGLYQAEAQVAATVENGEYQFSFPLENGDGVQTQSEVTPGDYFLVAGTDLDNDGIICQPGEACAEYPVSGLREAIHVDQNTDLTNIRMTTGFSRPTISAATPDVLPRPDFAGYRLIPEDDFVRPLKRLSGE</sequence>
<comment type="caution">
    <text evidence="8">The sequence shown here is derived from an EMBL/GenBank/DDBJ whole genome shotgun (WGS) entry which is preliminary data.</text>
</comment>
<dbReference type="PANTHER" id="PTHR43806:SF11">
    <property type="entry name" value="CEREVISIN-RELATED"/>
    <property type="match status" value="1"/>
</dbReference>
<dbReference type="RefSeq" id="WP_248154374.1">
    <property type="nucleotide sequence ID" value="NZ_JAKZAJ010000001.1"/>
</dbReference>
<evidence type="ECO:0000313" key="9">
    <source>
        <dbReference type="Proteomes" id="UP001596055"/>
    </source>
</evidence>
<dbReference type="InterPro" id="IPR000209">
    <property type="entry name" value="Peptidase_S8/S53_dom"/>
</dbReference>
<dbReference type="InterPro" id="IPR015500">
    <property type="entry name" value="Peptidase_S8_subtilisin-rel"/>
</dbReference>
<evidence type="ECO:0000256" key="6">
    <source>
        <dbReference type="SAM" id="MobiDB-lite"/>
    </source>
</evidence>
<dbReference type="Gene3D" id="3.40.50.200">
    <property type="entry name" value="Peptidase S8/S53 domain"/>
    <property type="match status" value="1"/>
</dbReference>
<dbReference type="EMBL" id="JBHSNL010000001">
    <property type="protein sequence ID" value="MFC5544570.1"/>
    <property type="molecule type" value="Genomic_DNA"/>
</dbReference>
<dbReference type="PROSITE" id="PS00137">
    <property type="entry name" value="SUBTILASE_HIS"/>
    <property type="match status" value="1"/>
</dbReference>
<protein>
    <submittedName>
        <fullName evidence="8">S8 family serine peptidase</fullName>
    </submittedName>
</protein>
<evidence type="ECO:0000256" key="5">
    <source>
        <dbReference type="PROSITE-ProRule" id="PRU01240"/>
    </source>
</evidence>
<feature type="active site" description="Charge relay system" evidence="5">
    <location>
        <position position="417"/>
    </location>
</feature>
<evidence type="ECO:0000256" key="2">
    <source>
        <dbReference type="ARBA" id="ARBA00022670"/>
    </source>
</evidence>
<reference evidence="9" key="1">
    <citation type="journal article" date="2019" name="Int. J. Syst. Evol. Microbiol.">
        <title>The Global Catalogue of Microorganisms (GCM) 10K type strain sequencing project: providing services to taxonomists for standard genome sequencing and annotation.</title>
        <authorList>
            <consortium name="The Broad Institute Genomics Platform"/>
            <consortium name="The Broad Institute Genome Sequencing Center for Infectious Disease"/>
            <person name="Wu L."/>
            <person name="Ma J."/>
        </authorList>
    </citation>
    <scope>NUCLEOTIDE SEQUENCE [LARGE SCALE GENOMIC DNA]</scope>
    <source>
        <strain evidence="9">CGMCC 4.1799</strain>
    </source>
</reference>
<dbReference type="InterPro" id="IPR017309">
    <property type="entry name" value="Pept_S8A_subtilisin_proteobac"/>
</dbReference>
<dbReference type="InterPro" id="IPR023828">
    <property type="entry name" value="Peptidase_S8_Ser-AS"/>
</dbReference>
<dbReference type="PANTHER" id="PTHR43806">
    <property type="entry name" value="PEPTIDASE S8"/>
    <property type="match status" value="1"/>
</dbReference>
<feature type="domain" description="Peptidase S8/S53" evidence="7">
    <location>
        <begin position="347"/>
        <end position="627"/>
    </location>
</feature>
<evidence type="ECO:0000256" key="4">
    <source>
        <dbReference type="ARBA" id="ARBA00022825"/>
    </source>
</evidence>
<name>A0ABW0RM01_9GAMM</name>
<dbReference type="SUPFAM" id="SSF52743">
    <property type="entry name" value="Subtilisin-like"/>
    <property type="match status" value="1"/>
</dbReference>
<dbReference type="Pfam" id="PF00082">
    <property type="entry name" value="Peptidase_S8"/>
    <property type="match status" value="1"/>
</dbReference>
<feature type="active site" description="Charge relay system" evidence="5">
    <location>
        <position position="593"/>
    </location>
</feature>
<keyword evidence="2 5" id="KW-0645">Protease</keyword>
<dbReference type="PIRSF" id="PIRSF037893">
    <property type="entry name" value="Subtilisin_rel_Maqu_2796"/>
    <property type="match status" value="1"/>
</dbReference>
<organism evidence="8 9">
    <name type="scientific">Marinobacter koreensis</name>
    <dbReference type="NCBI Taxonomy" id="335974"/>
    <lineage>
        <taxon>Bacteria</taxon>
        <taxon>Pseudomonadati</taxon>
        <taxon>Pseudomonadota</taxon>
        <taxon>Gammaproteobacteria</taxon>
        <taxon>Pseudomonadales</taxon>
        <taxon>Marinobacteraceae</taxon>
        <taxon>Marinobacter</taxon>
    </lineage>
</organism>
<feature type="compositionally biased region" description="Low complexity" evidence="6">
    <location>
        <begin position="156"/>
        <end position="168"/>
    </location>
</feature>
<evidence type="ECO:0000259" key="7">
    <source>
        <dbReference type="Pfam" id="PF00082"/>
    </source>
</evidence>
<keyword evidence="4 5" id="KW-0720">Serine protease</keyword>
<feature type="active site" description="Charge relay system" evidence="5">
    <location>
        <position position="354"/>
    </location>
</feature>
<dbReference type="InterPro" id="IPR050131">
    <property type="entry name" value="Peptidase_S8_subtilisin-like"/>
</dbReference>
<dbReference type="Proteomes" id="UP001596055">
    <property type="component" value="Unassembled WGS sequence"/>
</dbReference>
<comment type="similarity">
    <text evidence="1 5">Belongs to the peptidase S8 family.</text>
</comment>
<dbReference type="PRINTS" id="PR00723">
    <property type="entry name" value="SUBTILISIN"/>
</dbReference>
<gene>
    <name evidence="8" type="ORF">ACFPQA_05890</name>
</gene>
<evidence type="ECO:0000256" key="1">
    <source>
        <dbReference type="ARBA" id="ARBA00011073"/>
    </source>
</evidence>
<feature type="region of interest" description="Disordered" evidence="6">
    <location>
        <begin position="149"/>
        <end position="170"/>
    </location>
</feature>
<keyword evidence="9" id="KW-1185">Reference proteome</keyword>